<evidence type="ECO:0000259" key="5">
    <source>
        <dbReference type="PROSITE" id="PS50931"/>
    </source>
</evidence>
<dbReference type="CDD" id="cd08432">
    <property type="entry name" value="PBP2_GcdR_TrpI_HvrB_AmpR_like"/>
    <property type="match status" value="1"/>
</dbReference>
<dbReference type="Pfam" id="PF03466">
    <property type="entry name" value="LysR_substrate"/>
    <property type="match status" value="1"/>
</dbReference>
<evidence type="ECO:0000313" key="7">
    <source>
        <dbReference type="Proteomes" id="UP001069802"/>
    </source>
</evidence>
<dbReference type="SUPFAM" id="SSF53850">
    <property type="entry name" value="Periplasmic binding protein-like II"/>
    <property type="match status" value="1"/>
</dbReference>
<comment type="similarity">
    <text evidence="1">Belongs to the LysR transcriptional regulatory family.</text>
</comment>
<dbReference type="Proteomes" id="UP001069802">
    <property type="component" value="Unassembled WGS sequence"/>
</dbReference>
<dbReference type="RefSeq" id="WP_269425023.1">
    <property type="nucleotide sequence ID" value="NZ_JAPWGY010000012.1"/>
</dbReference>
<evidence type="ECO:0000256" key="4">
    <source>
        <dbReference type="ARBA" id="ARBA00023163"/>
    </source>
</evidence>
<dbReference type="InterPro" id="IPR036390">
    <property type="entry name" value="WH_DNA-bd_sf"/>
</dbReference>
<accession>A0ABT4LP59</accession>
<evidence type="ECO:0000313" key="6">
    <source>
        <dbReference type="EMBL" id="MCZ4282881.1"/>
    </source>
</evidence>
<dbReference type="Gene3D" id="1.10.10.10">
    <property type="entry name" value="Winged helix-like DNA-binding domain superfamily/Winged helix DNA-binding domain"/>
    <property type="match status" value="1"/>
</dbReference>
<proteinExistence type="inferred from homology"/>
<dbReference type="InterPro" id="IPR000847">
    <property type="entry name" value="LysR_HTH_N"/>
</dbReference>
<dbReference type="PANTHER" id="PTHR30537:SF79">
    <property type="entry name" value="TRANSCRIPTIONAL REGULATOR-RELATED"/>
    <property type="match status" value="1"/>
</dbReference>
<dbReference type="InterPro" id="IPR036388">
    <property type="entry name" value="WH-like_DNA-bd_sf"/>
</dbReference>
<evidence type="ECO:0000256" key="3">
    <source>
        <dbReference type="ARBA" id="ARBA00023125"/>
    </source>
</evidence>
<feature type="domain" description="HTH lysR-type" evidence="5">
    <location>
        <begin position="4"/>
        <end position="60"/>
    </location>
</feature>
<evidence type="ECO:0000256" key="2">
    <source>
        <dbReference type="ARBA" id="ARBA00023015"/>
    </source>
</evidence>
<dbReference type="EMBL" id="JAPWGY010000012">
    <property type="protein sequence ID" value="MCZ4282881.1"/>
    <property type="molecule type" value="Genomic_DNA"/>
</dbReference>
<organism evidence="6 7">
    <name type="scientific">Kiloniella laminariae</name>
    <dbReference type="NCBI Taxonomy" id="454162"/>
    <lineage>
        <taxon>Bacteria</taxon>
        <taxon>Pseudomonadati</taxon>
        <taxon>Pseudomonadota</taxon>
        <taxon>Alphaproteobacteria</taxon>
        <taxon>Rhodospirillales</taxon>
        <taxon>Kiloniellaceae</taxon>
        <taxon>Kiloniella</taxon>
    </lineage>
</organism>
<protein>
    <submittedName>
        <fullName evidence="6">LysR substrate-binding domain-containing protein</fullName>
    </submittedName>
</protein>
<dbReference type="PROSITE" id="PS50931">
    <property type="entry name" value="HTH_LYSR"/>
    <property type="match status" value="1"/>
</dbReference>
<reference evidence="6" key="1">
    <citation type="submission" date="2022-12" db="EMBL/GenBank/DDBJ databases">
        <title>Bacterial isolates from different developmental stages of Nematostella vectensis.</title>
        <authorList>
            <person name="Fraune S."/>
        </authorList>
    </citation>
    <scope>NUCLEOTIDE SEQUENCE</scope>
    <source>
        <strain evidence="6">G21630-S1</strain>
    </source>
</reference>
<keyword evidence="2" id="KW-0805">Transcription regulation</keyword>
<keyword evidence="3" id="KW-0238">DNA-binding</keyword>
<dbReference type="Pfam" id="PF00126">
    <property type="entry name" value="HTH_1"/>
    <property type="match status" value="1"/>
</dbReference>
<gene>
    <name evidence="6" type="ORF">O4H49_19000</name>
</gene>
<sequence length="305" mass="33984">MNKLPLNALRAFAVVYETGGIRPAARQLEITHSSVSKHVHELENWIGVPLLLKEEGVRALQFTAQGEMIGRAALENMTALAQSVEQVRENRRGNAVMVSTTPSFAARWLLPRLHSFHEAFPWIELSVIAEQKPLDLSEQGVDLAIRMGQGPWEGYDCHPLMDEPLFPVMNTSYWLKSGRPTRLSELAKLPLLHDRDPRAGWAEWCEAMKVGDIDTRSGARFVSSDLVLRAAVQGLGVALARGRLVEDDLASGLLIRPFEGEEKILKDAYWIVLPRVERQSLAVSKVVTWLQEQVTSTKGAFTADS</sequence>
<name>A0ABT4LP59_9PROT</name>
<keyword evidence="7" id="KW-1185">Reference proteome</keyword>
<dbReference type="PANTHER" id="PTHR30537">
    <property type="entry name" value="HTH-TYPE TRANSCRIPTIONAL REGULATOR"/>
    <property type="match status" value="1"/>
</dbReference>
<dbReference type="InterPro" id="IPR058163">
    <property type="entry name" value="LysR-type_TF_proteobact-type"/>
</dbReference>
<keyword evidence="4" id="KW-0804">Transcription</keyword>
<dbReference type="InterPro" id="IPR005119">
    <property type="entry name" value="LysR_subst-bd"/>
</dbReference>
<dbReference type="Gene3D" id="3.40.190.10">
    <property type="entry name" value="Periplasmic binding protein-like II"/>
    <property type="match status" value="2"/>
</dbReference>
<comment type="caution">
    <text evidence="6">The sequence shown here is derived from an EMBL/GenBank/DDBJ whole genome shotgun (WGS) entry which is preliminary data.</text>
</comment>
<evidence type="ECO:0000256" key="1">
    <source>
        <dbReference type="ARBA" id="ARBA00009437"/>
    </source>
</evidence>
<dbReference type="SUPFAM" id="SSF46785">
    <property type="entry name" value="Winged helix' DNA-binding domain"/>
    <property type="match status" value="1"/>
</dbReference>